<dbReference type="AlphaFoldDB" id="A0A194VL28"/>
<proteinExistence type="predicted"/>
<gene>
    <name evidence="2" type="ORF">VM1G_11298</name>
</gene>
<keyword evidence="3" id="KW-1185">Reference proteome</keyword>
<sequence length="189" mass="21496">MVRRTKTRVSRFNAQNTRPGDGDNTWLAKLPRDSQPKLAEATMREHERVWSDWNAHPEVDHEKLWEKVVDNDHDAKPIVAGFIDHYIKLAGRPTRASNTTERLKQRPVTCVSTANGIMKQQGSKAWLRFAQTQGPAGAHDIGPWIATATKDKWGLTIDSEYEKAGATTEDLQRNLQILWERADHIPMPP</sequence>
<evidence type="ECO:0000256" key="1">
    <source>
        <dbReference type="SAM" id="MobiDB-lite"/>
    </source>
</evidence>
<feature type="region of interest" description="Disordered" evidence="1">
    <location>
        <begin position="1"/>
        <end position="24"/>
    </location>
</feature>
<evidence type="ECO:0000313" key="3">
    <source>
        <dbReference type="Proteomes" id="UP000078559"/>
    </source>
</evidence>
<dbReference type="Proteomes" id="UP000078559">
    <property type="component" value="Chromosome 1"/>
</dbReference>
<reference evidence="2" key="1">
    <citation type="submission" date="2014-12" db="EMBL/GenBank/DDBJ databases">
        <title>Genome Sequence of Valsa Canker Pathogens Uncovers a Specific Adaption of Colonization on Woody Bark.</title>
        <authorList>
            <person name="Yin Z."/>
            <person name="Liu H."/>
            <person name="Gao X."/>
            <person name="Li Z."/>
            <person name="Song N."/>
            <person name="Ke X."/>
            <person name="Dai Q."/>
            <person name="Wu Y."/>
            <person name="Sun Y."/>
            <person name="Xu J.-R."/>
            <person name="Kang Z.K."/>
            <person name="Wang L."/>
            <person name="Huang L."/>
        </authorList>
    </citation>
    <scope>NUCLEOTIDE SEQUENCE [LARGE SCALE GENOMIC DNA]</scope>
    <source>
        <strain evidence="2">03-8</strain>
    </source>
</reference>
<evidence type="ECO:0000313" key="2">
    <source>
        <dbReference type="EMBL" id="KUI64668.1"/>
    </source>
</evidence>
<protein>
    <submittedName>
        <fullName evidence="2">Uncharacterized protein</fullName>
    </submittedName>
</protein>
<dbReference type="EMBL" id="CM003098">
    <property type="protein sequence ID" value="KUI64668.1"/>
    <property type="molecule type" value="Genomic_DNA"/>
</dbReference>
<accession>A0A194VL28</accession>
<organism evidence="2 3">
    <name type="scientific">Cytospora mali</name>
    <name type="common">Apple Valsa canker fungus</name>
    <name type="synonym">Valsa mali</name>
    <dbReference type="NCBI Taxonomy" id="578113"/>
    <lineage>
        <taxon>Eukaryota</taxon>
        <taxon>Fungi</taxon>
        <taxon>Dikarya</taxon>
        <taxon>Ascomycota</taxon>
        <taxon>Pezizomycotina</taxon>
        <taxon>Sordariomycetes</taxon>
        <taxon>Sordariomycetidae</taxon>
        <taxon>Diaporthales</taxon>
        <taxon>Cytosporaceae</taxon>
        <taxon>Cytospora</taxon>
    </lineage>
</organism>
<name>A0A194VL28_CYTMA</name>